<dbReference type="RefSeq" id="WP_108114363.1">
    <property type="nucleotide sequence ID" value="NZ_QBKT01000003.1"/>
</dbReference>
<proteinExistence type="predicted"/>
<organism evidence="1 2">
    <name type="scientific">Kordia periserrulae</name>
    <dbReference type="NCBI Taxonomy" id="701523"/>
    <lineage>
        <taxon>Bacteria</taxon>
        <taxon>Pseudomonadati</taxon>
        <taxon>Bacteroidota</taxon>
        <taxon>Flavobacteriia</taxon>
        <taxon>Flavobacteriales</taxon>
        <taxon>Flavobacteriaceae</taxon>
        <taxon>Kordia</taxon>
    </lineage>
</organism>
<dbReference type="NCBIfam" id="TIGR03793">
    <property type="entry name" value="leader_NHLP"/>
    <property type="match status" value="1"/>
</dbReference>
<protein>
    <submittedName>
        <fullName evidence="1">Putative ribosomally synthesized peptide</fullName>
    </submittedName>
</protein>
<accession>A0A2T6C1F6</accession>
<comment type="caution">
    <text evidence="1">The sequence shown here is derived from an EMBL/GenBank/DDBJ whole genome shotgun (WGS) entry which is preliminary data.</text>
</comment>
<name>A0A2T6C1F6_9FLAO</name>
<keyword evidence="2" id="KW-1185">Reference proteome</keyword>
<dbReference type="AlphaFoldDB" id="A0A2T6C1F6"/>
<dbReference type="InterPro" id="IPR036648">
    <property type="entry name" value="CN_Hdrase_a/SCN_Hdrase_g_sf"/>
</dbReference>
<dbReference type="Gene3D" id="3.90.330.10">
    <property type="entry name" value="Nitrile hydratase alpha /Thiocyanate hydrolase gamma"/>
    <property type="match status" value="1"/>
</dbReference>
<dbReference type="GO" id="GO:0003824">
    <property type="term" value="F:catalytic activity"/>
    <property type="evidence" value="ECO:0007669"/>
    <property type="project" value="InterPro"/>
</dbReference>
<dbReference type="GO" id="GO:0046914">
    <property type="term" value="F:transition metal ion binding"/>
    <property type="evidence" value="ECO:0007669"/>
    <property type="project" value="InterPro"/>
</dbReference>
<dbReference type="SUPFAM" id="SSF56209">
    <property type="entry name" value="Nitrile hydratase alpha chain"/>
    <property type="match status" value="1"/>
</dbReference>
<evidence type="ECO:0000313" key="1">
    <source>
        <dbReference type="EMBL" id="PTX62151.1"/>
    </source>
</evidence>
<gene>
    <name evidence="1" type="ORF">C8N46_103249</name>
</gene>
<reference evidence="1 2" key="1">
    <citation type="submission" date="2018-04" db="EMBL/GenBank/DDBJ databases">
        <title>Genomic Encyclopedia of Archaeal and Bacterial Type Strains, Phase II (KMG-II): from individual species to whole genera.</title>
        <authorList>
            <person name="Goeker M."/>
        </authorList>
    </citation>
    <scope>NUCLEOTIDE SEQUENCE [LARGE SCALE GENOMIC DNA]</scope>
    <source>
        <strain evidence="1 2">DSM 25731</strain>
    </source>
</reference>
<dbReference type="InterPro" id="IPR022513">
    <property type="entry name" value="TOMM_pelo"/>
</dbReference>
<dbReference type="OrthoDB" id="1275056at2"/>
<evidence type="ECO:0000313" key="2">
    <source>
        <dbReference type="Proteomes" id="UP000244090"/>
    </source>
</evidence>
<dbReference type="EMBL" id="QBKT01000003">
    <property type="protein sequence ID" value="PTX62151.1"/>
    <property type="molecule type" value="Genomic_DNA"/>
</dbReference>
<sequence>MELTKEQKLFQTIVLKAWEDAAFMQELTSNPLDAIEKLTGTRLNIPAGKKFVVRDQTDASSIYINIPTEKSMDDMELTEEQLEIVAGGGSLPGAVIQDSADSLNGLTDG</sequence>
<dbReference type="Proteomes" id="UP000244090">
    <property type="component" value="Unassembled WGS sequence"/>
</dbReference>